<keyword evidence="4 8" id="KW-0378">Hydrolase</keyword>
<evidence type="ECO:0000259" key="10">
    <source>
        <dbReference type="PROSITE" id="PS51210"/>
    </source>
</evidence>
<organism evidence="11 12">
    <name type="scientific">Lepraria finkii</name>
    <dbReference type="NCBI Taxonomy" id="1340010"/>
    <lineage>
        <taxon>Eukaryota</taxon>
        <taxon>Fungi</taxon>
        <taxon>Dikarya</taxon>
        <taxon>Ascomycota</taxon>
        <taxon>Pezizomycotina</taxon>
        <taxon>Lecanoromycetes</taxon>
        <taxon>OSLEUM clade</taxon>
        <taxon>Lecanoromycetidae</taxon>
        <taxon>Lecanorales</taxon>
        <taxon>Lecanorineae</taxon>
        <taxon>Stereocaulaceae</taxon>
        <taxon>Lepraria</taxon>
    </lineage>
</organism>
<dbReference type="PANTHER" id="PTHR10728">
    <property type="entry name" value="CYTOSOLIC PHOSPHOLIPASE A2"/>
    <property type="match status" value="1"/>
</dbReference>
<dbReference type="InterPro" id="IPR002642">
    <property type="entry name" value="LysoPLipase_cat_dom"/>
</dbReference>
<dbReference type="EC" id="3.1.1.5" evidence="2 9"/>
<evidence type="ECO:0000256" key="7">
    <source>
        <dbReference type="ARBA" id="ARBA00023180"/>
    </source>
</evidence>
<evidence type="ECO:0000256" key="3">
    <source>
        <dbReference type="ARBA" id="ARBA00022729"/>
    </source>
</evidence>
<evidence type="ECO:0000256" key="8">
    <source>
        <dbReference type="PROSITE-ProRule" id="PRU00555"/>
    </source>
</evidence>
<name>A0ABR4ARA4_9LECA</name>
<dbReference type="EMBL" id="JBHFEH010000095">
    <property type="protein sequence ID" value="KAL2047775.1"/>
    <property type="molecule type" value="Genomic_DNA"/>
</dbReference>
<dbReference type="InterPro" id="IPR016035">
    <property type="entry name" value="Acyl_Trfase/lysoPLipase"/>
</dbReference>
<evidence type="ECO:0000256" key="4">
    <source>
        <dbReference type="ARBA" id="ARBA00022801"/>
    </source>
</evidence>
<dbReference type="SUPFAM" id="SSF52151">
    <property type="entry name" value="FabD/lysophospholipase-like"/>
    <property type="match status" value="1"/>
</dbReference>
<comment type="similarity">
    <text evidence="1 9">Belongs to the lysophospholipase family.</text>
</comment>
<sequence>MPILVTDVRTPGETLISSSTTVYEFNPLEFGTWDPMTYGFVPLEYLGSNFSGGVLAEDEECVRGFDNVGYVMGTSSSLFNQFLQVNTSSIPQVAKTFATKILGAIGQENNDIAE</sequence>
<keyword evidence="7" id="KW-0325">Glycoprotein</keyword>
<evidence type="ECO:0000256" key="1">
    <source>
        <dbReference type="ARBA" id="ARBA00008780"/>
    </source>
</evidence>
<accession>A0ABR4ARA4</accession>
<comment type="caution">
    <text evidence="11">The sequence shown here is derived from an EMBL/GenBank/DDBJ whole genome shotgun (WGS) entry which is preliminary data.</text>
</comment>
<protein>
    <recommendedName>
        <fullName evidence="2 9">Lysophospholipase</fullName>
        <ecNumber evidence="2 9">3.1.1.5</ecNumber>
    </recommendedName>
</protein>
<proteinExistence type="inferred from homology"/>
<evidence type="ECO:0000256" key="9">
    <source>
        <dbReference type="RuleBase" id="RU362103"/>
    </source>
</evidence>
<keyword evidence="12" id="KW-1185">Reference proteome</keyword>
<feature type="domain" description="PLA2c" evidence="10">
    <location>
        <begin position="1"/>
        <end position="114"/>
    </location>
</feature>
<dbReference type="Gene3D" id="3.40.1090.10">
    <property type="entry name" value="Cytosolic phospholipase A2 catalytic domain"/>
    <property type="match status" value="1"/>
</dbReference>
<dbReference type="PROSITE" id="PS51210">
    <property type="entry name" value="PLA2C"/>
    <property type="match status" value="1"/>
</dbReference>
<reference evidence="11 12" key="1">
    <citation type="submission" date="2024-09" db="EMBL/GenBank/DDBJ databases">
        <title>Rethinking Asexuality: The Enigmatic Case of Functional Sexual Genes in Lepraria (Stereocaulaceae).</title>
        <authorList>
            <person name="Doellman M."/>
            <person name="Sun Y."/>
            <person name="Barcenas-Pena A."/>
            <person name="Lumbsch H.T."/>
            <person name="Grewe F."/>
        </authorList>
    </citation>
    <scope>NUCLEOTIDE SEQUENCE [LARGE SCALE GENOMIC DNA]</scope>
    <source>
        <strain evidence="11 12">Grewe 0041</strain>
    </source>
</reference>
<keyword evidence="5 8" id="KW-0442">Lipid degradation</keyword>
<gene>
    <name evidence="11" type="ORF">ABVK25_011387</name>
</gene>
<comment type="catalytic activity">
    <reaction evidence="9">
        <text>a 1-acyl-sn-glycero-3-phosphocholine + H2O = sn-glycerol 3-phosphocholine + a fatty acid + H(+)</text>
        <dbReference type="Rhea" id="RHEA:15177"/>
        <dbReference type="ChEBI" id="CHEBI:15377"/>
        <dbReference type="ChEBI" id="CHEBI:15378"/>
        <dbReference type="ChEBI" id="CHEBI:16870"/>
        <dbReference type="ChEBI" id="CHEBI:28868"/>
        <dbReference type="ChEBI" id="CHEBI:58168"/>
        <dbReference type="EC" id="3.1.1.5"/>
    </reaction>
</comment>
<keyword evidence="3" id="KW-0732">Signal</keyword>
<evidence type="ECO:0000256" key="5">
    <source>
        <dbReference type="ARBA" id="ARBA00022963"/>
    </source>
</evidence>
<evidence type="ECO:0000256" key="6">
    <source>
        <dbReference type="ARBA" id="ARBA00023098"/>
    </source>
</evidence>
<dbReference type="Proteomes" id="UP001590951">
    <property type="component" value="Unassembled WGS sequence"/>
</dbReference>
<evidence type="ECO:0000256" key="2">
    <source>
        <dbReference type="ARBA" id="ARBA00013274"/>
    </source>
</evidence>
<dbReference type="PANTHER" id="PTHR10728:SF33">
    <property type="entry name" value="LYSOPHOSPHOLIPASE 1-RELATED"/>
    <property type="match status" value="1"/>
</dbReference>
<keyword evidence="6 8" id="KW-0443">Lipid metabolism</keyword>
<dbReference type="Pfam" id="PF01735">
    <property type="entry name" value="PLA2_B"/>
    <property type="match status" value="1"/>
</dbReference>
<evidence type="ECO:0000313" key="11">
    <source>
        <dbReference type="EMBL" id="KAL2047775.1"/>
    </source>
</evidence>
<evidence type="ECO:0000313" key="12">
    <source>
        <dbReference type="Proteomes" id="UP001590951"/>
    </source>
</evidence>